<keyword evidence="3" id="KW-1185">Reference proteome</keyword>
<name>A0A165QA15_9APHY</name>
<dbReference type="EMBL" id="KV429060">
    <property type="protein sequence ID" value="KZT69196.1"/>
    <property type="molecule type" value="Genomic_DNA"/>
</dbReference>
<feature type="compositionally biased region" description="Polar residues" evidence="1">
    <location>
        <begin position="218"/>
        <end position="229"/>
    </location>
</feature>
<proteinExistence type="predicted"/>
<evidence type="ECO:0000313" key="2">
    <source>
        <dbReference type="EMBL" id="KZT69196.1"/>
    </source>
</evidence>
<dbReference type="Proteomes" id="UP000076727">
    <property type="component" value="Unassembled WGS sequence"/>
</dbReference>
<dbReference type="STRING" id="1314783.A0A165QA15"/>
<dbReference type="OrthoDB" id="66510at2759"/>
<gene>
    <name evidence="2" type="ORF">DAEQUDRAFT_283401</name>
</gene>
<evidence type="ECO:0000256" key="1">
    <source>
        <dbReference type="SAM" id="MobiDB-lite"/>
    </source>
</evidence>
<protein>
    <submittedName>
        <fullName evidence="2">Uncharacterized protein</fullName>
    </submittedName>
</protein>
<organism evidence="2 3">
    <name type="scientific">Daedalea quercina L-15889</name>
    <dbReference type="NCBI Taxonomy" id="1314783"/>
    <lineage>
        <taxon>Eukaryota</taxon>
        <taxon>Fungi</taxon>
        <taxon>Dikarya</taxon>
        <taxon>Basidiomycota</taxon>
        <taxon>Agaricomycotina</taxon>
        <taxon>Agaricomycetes</taxon>
        <taxon>Polyporales</taxon>
        <taxon>Fomitopsis</taxon>
    </lineage>
</organism>
<evidence type="ECO:0000313" key="3">
    <source>
        <dbReference type="Proteomes" id="UP000076727"/>
    </source>
</evidence>
<sequence>MPPRSPTSPDLIAHPSSSLYTLVENLRSLGSAAHDAFAGPSSSSAPDDASLVCELQTRVKHLTDSDTDVFPPQDAILVRRLASLIGHFHRLAEAQLSSCAPAMTRVASWAHGLPSGAPVDPIAALGRELSDLRLARDASASNSRGVSPVRQVEDALLWAQVDEELEEVLSLCRSRTAVDLQEQPPDYDTAWYDVEMEGDGLPQYEARSTVSREGPSKLGTSKASVGADTSSIMDRGSSVTLNEKMRMDLEAVTLAIDRLYLVAPQLHDQHCGPVSCTGGWPEGEA</sequence>
<accession>A0A165QA15</accession>
<feature type="region of interest" description="Disordered" evidence="1">
    <location>
        <begin position="208"/>
        <end position="229"/>
    </location>
</feature>
<reference evidence="2 3" key="1">
    <citation type="journal article" date="2016" name="Mol. Biol. Evol.">
        <title>Comparative Genomics of Early-Diverging Mushroom-Forming Fungi Provides Insights into the Origins of Lignocellulose Decay Capabilities.</title>
        <authorList>
            <person name="Nagy L.G."/>
            <person name="Riley R."/>
            <person name="Tritt A."/>
            <person name="Adam C."/>
            <person name="Daum C."/>
            <person name="Floudas D."/>
            <person name="Sun H."/>
            <person name="Yadav J.S."/>
            <person name="Pangilinan J."/>
            <person name="Larsson K.H."/>
            <person name="Matsuura K."/>
            <person name="Barry K."/>
            <person name="Labutti K."/>
            <person name="Kuo R."/>
            <person name="Ohm R.A."/>
            <person name="Bhattacharya S.S."/>
            <person name="Shirouzu T."/>
            <person name="Yoshinaga Y."/>
            <person name="Martin F.M."/>
            <person name="Grigoriev I.V."/>
            <person name="Hibbett D.S."/>
        </authorList>
    </citation>
    <scope>NUCLEOTIDE SEQUENCE [LARGE SCALE GENOMIC DNA]</scope>
    <source>
        <strain evidence="2 3">L-15889</strain>
    </source>
</reference>
<dbReference type="AlphaFoldDB" id="A0A165QA15"/>